<feature type="transmembrane region" description="Helical" evidence="1">
    <location>
        <begin position="81"/>
        <end position="103"/>
    </location>
</feature>
<reference evidence="2 3" key="1">
    <citation type="submission" date="2018-02" db="EMBL/GenBank/DDBJ databases">
        <title>The genomes of Aspergillus section Nigri reveals drivers in fungal speciation.</title>
        <authorList>
            <consortium name="DOE Joint Genome Institute"/>
            <person name="Vesth T.C."/>
            <person name="Nybo J."/>
            <person name="Theobald S."/>
            <person name="Brandl J."/>
            <person name="Frisvad J.C."/>
            <person name="Nielsen K.F."/>
            <person name="Lyhne E.K."/>
            <person name="Kogle M.E."/>
            <person name="Kuo A."/>
            <person name="Riley R."/>
            <person name="Clum A."/>
            <person name="Nolan M."/>
            <person name="Lipzen A."/>
            <person name="Salamov A."/>
            <person name="Henrissat B."/>
            <person name="Wiebenga A."/>
            <person name="De vries R.P."/>
            <person name="Grigoriev I.V."/>
            <person name="Mortensen U.H."/>
            <person name="Andersen M.R."/>
            <person name="Baker S.E."/>
        </authorList>
    </citation>
    <scope>NUCLEOTIDE SEQUENCE [LARGE SCALE GENOMIC DNA]</scope>
    <source>
        <strain evidence="2 3">CBS 121057</strain>
    </source>
</reference>
<evidence type="ECO:0000313" key="2">
    <source>
        <dbReference type="EMBL" id="PYI04236.1"/>
    </source>
</evidence>
<accession>A0A319E2D9</accession>
<evidence type="ECO:0000256" key="1">
    <source>
        <dbReference type="SAM" id="Phobius"/>
    </source>
</evidence>
<protein>
    <submittedName>
        <fullName evidence="2">Uncharacterized protein</fullName>
    </submittedName>
</protein>
<gene>
    <name evidence="2" type="ORF">BO78DRAFT_174640</name>
</gene>
<name>A0A319E2D9_ASPSB</name>
<organism evidence="2 3">
    <name type="scientific">Aspergillus sclerotiicarbonarius (strain CBS 121057 / IBT 28362)</name>
    <dbReference type="NCBI Taxonomy" id="1448318"/>
    <lineage>
        <taxon>Eukaryota</taxon>
        <taxon>Fungi</taxon>
        <taxon>Dikarya</taxon>
        <taxon>Ascomycota</taxon>
        <taxon>Pezizomycotina</taxon>
        <taxon>Eurotiomycetes</taxon>
        <taxon>Eurotiomycetidae</taxon>
        <taxon>Eurotiales</taxon>
        <taxon>Aspergillaceae</taxon>
        <taxon>Aspergillus</taxon>
        <taxon>Aspergillus subgen. Circumdati</taxon>
    </lineage>
</organism>
<dbReference type="EMBL" id="KZ826371">
    <property type="protein sequence ID" value="PYI04236.1"/>
    <property type="molecule type" value="Genomic_DNA"/>
</dbReference>
<dbReference type="Proteomes" id="UP000248423">
    <property type="component" value="Unassembled WGS sequence"/>
</dbReference>
<keyword evidence="3" id="KW-1185">Reference proteome</keyword>
<dbReference type="AlphaFoldDB" id="A0A319E2D9"/>
<keyword evidence="1" id="KW-1133">Transmembrane helix</keyword>
<sequence>MLGPSKGVKTYGVLTSTKSVPGYLLARCETARQVNKLPAYLCCRTFGRACCSCANLPWVPLRSGLYPTAASRRTKMHCRDLLVHVSPLLPILLTPASTIASHLG</sequence>
<evidence type="ECO:0000313" key="3">
    <source>
        <dbReference type="Proteomes" id="UP000248423"/>
    </source>
</evidence>
<keyword evidence="1" id="KW-0472">Membrane</keyword>
<proteinExistence type="predicted"/>
<dbReference type="VEuPathDB" id="FungiDB:BO78DRAFT_174640"/>
<keyword evidence="1" id="KW-0812">Transmembrane</keyword>